<reference evidence="1 2" key="1">
    <citation type="submission" date="2016-08" db="EMBL/GenBank/DDBJ databases">
        <authorList>
            <person name="Seilhamer J.J."/>
        </authorList>
    </citation>
    <scope>NUCLEOTIDE SEQUENCE [LARGE SCALE GENOMIC DNA]</scope>
    <source>
        <strain evidence="1">L21-II-0</strain>
    </source>
</reference>
<accession>A0A1M4MH51</accession>
<gene>
    <name evidence="1" type="ORF">L21_0089</name>
</gene>
<dbReference type="AlphaFoldDB" id="A0A1M4MH51"/>
<proteinExistence type="predicted"/>
<evidence type="ECO:0000313" key="2">
    <source>
        <dbReference type="Proteomes" id="UP000184671"/>
    </source>
</evidence>
<dbReference type="RefSeq" id="WP_256711749.1">
    <property type="nucleotide sequence ID" value="NZ_FMID01000004.1"/>
</dbReference>
<organism evidence="1 2">
    <name type="scientific">Methanoculleus chikugoensis</name>
    <dbReference type="NCBI Taxonomy" id="118126"/>
    <lineage>
        <taxon>Archaea</taxon>
        <taxon>Methanobacteriati</taxon>
        <taxon>Methanobacteriota</taxon>
        <taxon>Stenosarchaea group</taxon>
        <taxon>Methanomicrobia</taxon>
        <taxon>Methanomicrobiales</taxon>
        <taxon>Methanomicrobiaceae</taxon>
        <taxon>Methanoculleus</taxon>
    </lineage>
</organism>
<evidence type="ECO:0000313" key="1">
    <source>
        <dbReference type="EMBL" id="SCL74221.1"/>
    </source>
</evidence>
<sequence>MSDAEPFQYGRQGKFDITAAIEPIKPNCPKTAGDIRIDMLLSDY</sequence>
<dbReference type="Proteomes" id="UP000184671">
    <property type="component" value="Unassembled WGS sequence"/>
</dbReference>
<name>A0A1M4MH51_9EURY</name>
<dbReference type="EMBL" id="FMID01000004">
    <property type="protein sequence ID" value="SCL74221.1"/>
    <property type="molecule type" value="Genomic_DNA"/>
</dbReference>
<protein>
    <submittedName>
        <fullName evidence="1">Uncharacterized protein</fullName>
    </submittedName>
</protein>